<accession>A0A9D2BDF5</accession>
<reference evidence="1" key="1">
    <citation type="journal article" date="2021" name="PeerJ">
        <title>Extensive microbial diversity within the chicken gut microbiome revealed by metagenomics and culture.</title>
        <authorList>
            <person name="Gilroy R."/>
            <person name="Ravi A."/>
            <person name="Getino M."/>
            <person name="Pursley I."/>
            <person name="Horton D.L."/>
            <person name="Alikhan N.F."/>
            <person name="Baker D."/>
            <person name="Gharbi K."/>
            <person name="Hall N."/>
            <person name="Watson M."/>
            <person name="Adriaenssens E.M."/>
            <person name="Foster-Nyarko E."/>
            <person name="Jarju S."/>
            <person name="Secka A."/>
            <person name="Antonio M."/>
            <person name="Oren A."/>
            <person name="Chaudhuri R.R."/>
            <person name="La Ragione R."/>
            <person name="Hildebrand F."/>
            <person name="Pallen M.J."/>
        </authorList>
    </citation>
    <scope>NUCLEOTIDE SEQUENCE</scope>
    <source>
        <strain evidence="1">ChiSxjej3B15-1167</strain>
    </source>
</reference>
<dbReference type="InterPro" id="IPR010982">
    <property type="entry name" value="Lambda_DNA-bd_dom_sf"/>
</dbReference>
<comment type="caution">
    <text evidence="1">The sequence shown here is derived from an EMBL/GenBank/DDBJ whole genome shotgun (WGS) entry which is preliminary data.</text>
</comment>
<dbReference type="InterPro" id="IPR001387">
    <property type="entry name" value="Cro/C1-type_HTH"/>
</dbReference>
<dbReference type="Gene3D" id="1.10.260.40">
    <property type="entry name" value="lambda repressor-like DNA-binding domains"/>
    <property type="match status" value="1"/>
</dbReference>
<evidence type="ECO:0000313" key="1">
    <source>
        <dbReference type="EMBL" id="HIX72131.1"/>
    </source>
</evidence>
<dbReference type="AlphaFoldDB" id="A0A9D2BDF5"/>
<organism evidence="1 2">
    <name type="scientific">Candidatus Anaerobutyricum stercoripullorum</name>
    <dbReference type="NCBI Taxonomy" id="2838456"/>
    <lineage>
        <taxon>Bacteria</taxon>
        <taxon>Bacillati</taxon>
        <taxon>Bacillota</taxon>
        <taxon>Clostridia</taxon>
        <taxon>Lachnospirales</taxon>
        <taxon>Lachnospiraceae</taxon>
        <taxon>Anaerobutyricum</taxon>
    </lineage>
</organism>
<proteinExistence type="predicted"/>
<gene>
    <name evidence="1" type="ORF">H9849_03820</name>
</gene>
<dbReference type="GO" id="GO:0003677">
    <property type="term" value="F:DNA binding"/>
    <property type="evidence" value="ECO:0007669"/>
    <property type="project" value="InterPro"/>
</dbReference>
<reference evidence="1" key="2">
    <citation type="submission" date="2021-04" db="EMBL/GenBank/DDBJ databases">
        <authorList>
            <person name="Gilroy R."/>
        </authorList>
    </citation>
    <scope>NUCLEOTIDE SEQUENCE</scope>
    <source>
        <strain evidence="1">ChiSxjej3B15-1167</strain>
    </source>
</reference>
<dbReference type="CDD" id="cd00093">
    <property type="entry name" value="HTH_XRE"/>
    <property type="match status" value="1"/>
</dbReference>
<protein>
    <submittedName>
        <fullName evidence="1">Helix-turn-helix domain-containing protein</fullName>
    </submittedName>
</protein>
<dbReference type="SUPFAM" id="SSF47413">
    <property type="entry name" value="lambda repressor-like DNA-binding domains"/>
    <property type="match status" value="1"/>
</dbReference>
<dbReference type="EMBL" id="DXEQ01000107">
    <property type="protein sequence ID" value="HIX72131.1"/>
    <property type="molecule type" value="Genomic_DNA"/>
</dbReference>
<sequence>MFRENIGENLREIRKKKGRLSVARVVDKINDYGYELSADTYYKWERGTRKPPCDAIPYIAKALDVSENMIFHLHEGRPADLSVSFPANVYASMGERDRALIADLMLRLKESGERW</sequence>
<evidence type="ECO:0000313" key="2">
    <source>
        <dbReference type="Proteomes" id="UP000886805"/>
    </source>
</evidence>
<name>A0A9D2BDF5_9FIRM</name>
<dbReference type="Proteomes" id="UP000886805">
    <property type="component" value="Unassembled WGS sequence"/>
</dbReference>